<evidence type="ECO:0000313" key="4">
    <source>
        <dbReference type="Proteomes" id="UP000014760"/>
    </source>
</evidence>
<reference evidence="2 4" key="2">
    <citation type="journal article" date="2013" name="Nature">
        <title>Insights into bilaterian evolution from three spiralian genomes.</title>
        <authorList>
            <person name="Simakov O."/>
            <person name="Marletaz F."/>
            <person name="Cho S.J."/>
            <person name="Edsinger-Gonzales E."/>
            <person name="Havlak P."/>
            <person name="Hellsten U."/>
            <person name="Kuo D.H."/>
            <person name="Larsson T."/>
            <person name="Lv J."/>
            <person name="Arendt D."/>
            <person name="Savage R."/>
            <person name="Osoegawa K."/>
            <person name="de Jong P."/>
            <person name="Grimwood J."/>
            <person name="Chapman J.A."/>
            <person name="Shapiro H."/>
            <person name="Aerts A."/>
            <person name="Otillar R.P."/>
            <person name="Terry A.Y."/>
            <person name="Boore J.L."/>
            <person name="Grigoriev I.V."/>
            <person name="Lindberg D.R."/>
            <person name="Seaver E.C."/>
            <person name="Weisblat D.A."/>
            <person name="Putnam N.H."/>
            <person name="Rokhsar D.S."/>
        </authorList>
    </citation>
    <scope>NUCLEOTIDE SEQUENCE</scope>
    <source>
        <strain evidence="2 4">I ESC-2004</strain>
    </source>
</reference>
<keyword evidence="4" id="KW-1185">Reference proteome</keyword>
<feature type="chain" id="PRO_5008788119" evidence="1">
    <location>
        <begin position="20"/>
        <end position="131"/>
    </location>
</feature>
<proteinExistence type="predicted"/>
<gene>
    <name evidence="2" type="ORF">CAPTEDRAFT_203904</name>
</gene>
<name>R7UKC9_CAPTE</name>
<organism evidence="2">
    <name type="scientific">Capitella teleta</name>
    <name type="common">Polychaete worm</name>
    <dbReference type="NCBI Taxonomy" id="283909"/>
    <lineage>
        <taxon>Eukaryota</taxon>
        <taxon>Metazoa</taxon>
        <taxon>Spiralia</taxon>
        <taxon>Lophotrochozoa</taxon>
        <taxon>Annelida</taxon>
        <taxon>Polychaeta</taxon>
        <taxon>Sedentaria</taxon>
        <taxon>Scolecida</taxon>
        <taxon>Capitellidae</taxon>
        <taxon>Capitella</taxon>
    </lineage>
</organism>
<evidence type="ECO:0000256" key="1">
    <source>
        <dbReference type="SAM" id="SignalP"/>
    </source>
</evidence>
<dbReference type="HOGENOM" id="CLU_1929556_0_0_1"/>
<evidence type="ECO:0000313" key="3">
    <source>
        <dbReference type="EnsemblMetazoa" id="CapteP203904"/>
    </source>
</evidence>
<protein>
    <submittedName>
        <fullName evidence="2 3">Uncharacterized protein</fullName>
    </submittedName>
</protein>
<dbReference type="EMBL" id="AMQN01022508">
    <property type="status" value="NOT_ANNOTATED_CDS"/>
    <property type="molecule type" value="Genomic_DNA"/>
</dbReference>
<feature type="signal peptide" evidence="1">
    <location>
        <begin position="1"/>
        <end position="19"/>
    </location>
</feature>
<accession>R7UKC9</accession>
<dbReference type="EMBL" id="KB300241">
    <property type="protein sequence ID" value="ELU06994.1"/>
    <property type="molecule type" value="Genomic_DNA"/>
</dbReference>
<dbReference type="AlphaFoldDB" id="R7UKC9"/>
<reference evidence="4" key="1">
    <citation type="submission" date="2012-12" db="EMBL/GenBank/DDBJ databases">
        <authorList>
            <person name="Hellsten U."/>
            <person name="Grimwood J."/>
            <person name="Chapman J.A."/>
            <person name="Shapiro H."/>
            <person name="Aerts A."/>
            <person name="Otillar R.P."/>
            <person name="Terry A.Y."/>
            <person name="Boore J.L."/>
            <person name="Simakov O."/>
            <person name="Marletaz F."/>
            <person name="Cho S.-J."/>
            <person name="Edsinger-Gonzales E."/>
            <person name="Havlak P."/>
            <person name="Kuo D.-H."/>
            <person name="Larsson T."/>
            <person name="Lv J."/>
            <person name="Arendt D."/>
            <person name="Savage R."/>
            <person name="Osoegawa K."/>
            <person name="de Jong P."/>
            <person name="Lindberg D.R."/>
            <person name="Seaver E.C."/>
            <person name="Weisblat D.A."/>
            <person name="Putnam N.H."/>
            <person name="Grigoriev I.V."/>
            <person name="Rokhsar D.S."/>
        </authorList>
    </citation>
    <scope>NUCLEOTIDE SEQUENCE</scope>
    <source>
        <strain evidence="4">I ESC-2004</strain>
    </source>
</reference>
<dbReference type="EnsemblMetazoa" id="CapteT203904">
    <property type="protein sequence ID" value="CapteP203904"/>
    <property type="gene ID" value="CapteG203904"/>
</dbReference>
<reference evidence="3" key="3">
    <citation type="submission" date="2015-06" db="UniProtKB">
        <authorList>
            <consortium name="EnsemblMetazoa"/>
        </authorList>
    </citation>
    <scope>IDENTIFICATION</scope>
</reference>
<evidence type="ECO:0000313" key="2">
    <source>
        <dbReference type="EMBL" id="ELU06994.1"/>
    </source>
</evidence>
<sequence length="131" mass="14604">MVALFLVVLWRLKFSVVLSKLFVIFCPVCIGKERTGIRGGLYGCLVDGERDGSVVTLIKGWVMYKVFDIVGRVGQQRVKDVGGFIVSDRSWLVDELGEEVVCKAGDEMVPLPRFVSRRFGLAGQSFCRILT</sequence>
<keyword evidence="1" id="KW-0732">Signal</keyword>
<dbReference type="Proteomes" id="UP000014760">
    <property type="component" value="Unassembled WGS sequence"/>
</dbReference>